<dbReference type="SUPFAM" id="SSF56349">
    <property type="entry name" value="DNA breaking-rejoining enzymes"/>
    <property type="match status" value="1"/>
</dbReference>
<name>A0A510XQB7_9GAMM</name>
<dbReference type="Pfam" id="PF00589">
    <property type="entry name" value="Phage_integrase"/>
    <property type="match status" value="1"/>
</dbReference>
<dbReference type="Gene3D" id="1.10.443.10">
    <property type="entry name" value="Intergrase catalytic core"/>
    <property type="match status" value="1"/>
</dbReference>
<dbReference type="InterPro" id="IPR011010">
    <property type="entry name" value="DNA_brk_join_enz"/>
</dbReference>
<keyword evidence="1" id="KW-0233">DNA recombination</keyword>
<dbReference type="RefSeq" id="WP_174694367.1">
    <property type="nucleotide sequence ID" value="NZ_BJUM01000001.1"/>
</dbReference>
<evidence type="ECO:0000313" key="3">
    <source>
        <dbReference type="EMBL" id="GEK53215.1"/>
    </source>
</evidence>
<organism evidence="3 4">
    <name type="scientific">Pseudoalteromonas espejiana</name>
    <dbReference type="NCBI Taxonomy" id="28107"/>
    <lineage>
        <taxon>Bacteria</taxon>
        <taxon>Pseudomonadati</taxon>
        <taxon>Pseudomonadota</taxon>
        <taxon>Gammaproteobacteria</taxon>
        <taxon>Alteromonadales</taxon>
        <taxon>Pseudoalteromonadaceae</taxon>
        <taxon>Pseudoalteromonas</taxon>
    </lineage>
</organism>
<evidence type="ECO:0000256" key="1">
    <source>
        <dbReference type="ARBA" id="ARBA00023172"/>
    </source>
</evidence>
<dbReference type="Proteomes" id="UP000321419">
    <property type="component" value="Unassembled WGS sequence"/>
</dbReference>
<dbReference type="GO" id="GO:0003677">
    <property type="term" value="F:DNA binding"/>
    <property type="evidence" value="ECO:0007669"/>
    <property type="project" value="InterPro"/>
</dbReference>
<dbReference type="InterPro" id="IPR013762">
    <property type="entry name" value="Integrase-like_cat_sf"/>
</dbReference>
<protein>
    <recommendedName>
        <fullName evidence="2">Tyr recombinase domain-containing protein</fullName>
    </recommendedName>
</protein>
<sequence>MSNNIQSTEGLARVVNLGQFRESKDGYTFDIASDKWVLNKDISITFQSEILSIEEKLLNGFRSTLGRYAEDLSAHHTSNMYFQFQRMVRSTDLKELSVTTILNWKASLSKEHEWYLGALKGFLISWHDFGYYGVTSEIVELLESLTITGNLKGESVLNRCPYTGAYTENEVLAINQELNDLWRNETISFDCYAYINLLQATARRPKQIRDLKACDLYKEGNSYFLNIPCAKKRGLKFRSVSNRLPITEELYLIILNLIAKQKSEIESIFMQKLTDEEQKLIPIFVDFTECKKLREQLLNLDIRLLKSEVLHMRARDLGDIYLRLFEKKQRAISERTGHIIQITARRFRHTRGTNLGRKGIGARIIAEALDHSDSQNVKVYTENTADTVQYIDKAVGKQLAPFAKAFLGRIIEDLTDGERGNDPTAKIPNSNNEAIGACGTNDFCVNGFASCYVCQKFRPLVDAPHEDVLESLYEEKEKRLKTSGSVQFASSRDRLILAVEEVVSKCNKIKAARGEEKNG</sequence>
<comment type="caution">
    <text evidence="3">The sequence shown here is derived from an EMBL/GenBank/DDBJ whole genome shotgun (WGS) entry which is preliminary data.</text>
</comment>
<dbReference type="InterPro" id="IPR002104">
    <property type="entry name" value="Integrase_catalytic"/>
</dbReference>
<proteinExistence type="predicted"/>
<dbReference type="GO" id="GO:0015074">
    <property type="term" value="P:DNA integration"/>
    <property type="evidence" value="ECO:0007669"/>
    <property type="project" value="InterPro"/>
</dbReference>
<keyword evidence="4" id="KW-1185">Reference proteome</keyword>
<dbReference type="InterPro" id="IPR048120">
    <property type="entry name" value="Integrase-like"/>
</dbReference>
<feature type="domain" description="Tyr recombinase" evidence="2">
    <location>
        <begin position="167"/>
        <end position="384"/>
    </location>
</feature>
<accession>A0A510XQB7</accession>
<evidence type="ECO:0000313" key="4">
    <source>
        <dbReference type="Proteomes" id="UP000321419"/>
    </source>
</evidence>
<dbReference type="EMBL" id="BJUM01000001">
    <property type="protein sequence ID" value="GEK53215.1"/>
    <property type="molecule type" value="Genomic_DNA"/>
</dbReference>
<dbReference type="AlphaFoldDB" id="A0A510XQB7"/>
<evidence type="ECO:0000259" key="2">
    <source>
        <dbReference type="Pfam" id="PF00589"/>
    </source>
</evidence>
<reference evidence="3 4" key="1">
    <citation type="submission" date="2019-07" db="EMBL/GenBank/DDBJ databases">
        <title>Whole genome shotgun sequence of Pseudoalteromonas espejiana NBRC 102222.</title>
        <authorList>
            <person name="Hosoyama A."/>
            <person name="Uohara A."/>
            <person name="Ohji S."/>
            <person name="Ichikawa N."/>
        </authorList>
    </citation>
    <scope>NUCLEOTIDE SEQUENCE [LARGE SCALE GENOMIC DNA]</scope>
    <source>
        <strain evidence="3 4">NBRC 102222</strain>
    </source>
</reference>
<dbReference type="NCBIfam" id="NF041502">
    <property type="entry name" value="integrase_1"/>
    <property type="match status" value="1"/>
</dbReference>
<dbReference type="GO" id="GO:0006310">
    <property type="term" value="P:DNA recombination"/>
    <property type="evidence" value="ECO:0007669"/>
    <property type="project" value="UniProtKB-KW"/>
</dbReference>
<gene>
    <name evidence="3" type="ORF">PES01_00600</name>
</gene>